<keyword evidence="1" id="KW-0472">Membrane</keyword>
<feature type="transmembrane region" description="Helical" evidence="1">
    <location>
        <begin position="239"/>
        <end position="258"/>
    </location>
</feature>
<sequence>MSTATLTTPSAKADWSVPPAGAPGVPFLRLLHAELRKLVDTRAGRGLLIAIGAITLVGLGIVVAVGEAPTLTFWELASGASSIQMLILPALGVLAVTGEWSQRTGMTTYTQEPRRGRVNVAKLLSAVILTLVCTVALLLMSAVAHLVAVGLDQTSADWSVGSSDMFALVFLQLLVVVQGVAFGMLFLSTPLALVVYYILPMVWSLLAQLVSWLRDSAPWIDLNTALMPLYADEGLTGQHWAQIAVTVTIWIVVPYVVGHLRIVRREVK</sequence>
<feature type="transmembrane region" description="Helical" evidence="1">
    <location>
        <begin position="194"/>
        <end position="213"/>
    </location>
</feature>
<protein>
    <submittedName>
        <fullName evidence="2">Uncharacterized protein</fullName>
    </submittedName>
</protein>
<evidence type="ECO:0000313" key="2">
    <source>
        <dbReference type="EMBL" id="NKX92862.1"/>
    </source>
</evidence>
<name>A0A9X5FD33_9MICO</name>
<reference evidence="2 3" key="1">
    <citation type="submission" date="2020-04" db="EMBL/GenBank/DDBJ databases">
        <title>MicrobeNet Type strains.</title>
        <authorList>
            <person name="Nicholson A.C."/>
        </authorList>
    </citation>
    <scope>NUCLEOTIDE SEQUENCE [LARGE SCALE GENOMIC DNA]</scope>
    <source>
        <strain evidence="2 3">ATCC BAA-789</strain>
    </source>
</reference>
<evidence type="ECO:0000313" key="3">
    <source>
        <dbReference type="Proteomes" id="UP000774283"/>
    </source>
</evidence>
<keyword evidence="1" id="KW-0812">Transmembrane</keyword>
<feature type="transmembrane region" description="Helical" evidence="1">
    <location>
        <begin position="123"/>
        <end position="146"/>
    </location>
</feature>
<accession>A0A9X5FD33</accession>
<keyword evidence="1" id="KW-1133">Transmembrane helix</keyword>
<dbReference type="AlphaFoldDB" id="A0A9X5FD33"/>
<keyword evidence="3" id="KW-1185">Reference proteome</keyword>
<feature type="transmembrane region" description="Helical" evidence="1">
    <location>
        <begin position="46"/>
        <end position="65"/>
    </location>
</feature>
<organism evidence="2 3">
    <name type="scientific">Sanguibacter hominis ATCC BAA-789</name>
    <dbReference type="NCBI Taxonomy" id="1312740"/>
    <lineage>
        <taxon>Bacteria</taxon>
        <taxon>Bacillati</taxon>
        <taxon>Actinomycetota</taxon>
        <taxon>Actinomycetes</taxon>
        <taxon>Micrococcales</taxon>
        <taxon>Sanguibacteraceae</taxon>
        <taxon>Sanguibacter</taxon>
    </lineage>
</organism>
<dbReference type="Proteomes" id="UP000774283">
    <property type="component" value="Unassembled WGS sequence"/>
</dbReference>
<proteinExistence type="predicted"/>
<feature type="transmembrane region" description="Helical" evidence="1">
    <location>
        <begin position="71"/>
        <end position="96"/>
    </location>
</feature>
<comment type="caution">
    <text evidence="2">The sequence shown here is derived from an EMBL/GenBank/DDBJ whole genome shotgun (WGS) entry which is preliminary data.</text>
</comment>
<dbReference type="EMBL" id="JAAXOW010000001">
    <property type="protein sequence ID" value="NKX92862.1"/>
    <property type="molecule type" value="Genomic_DNA"/>
</dbReference>
<feature type="transmembrane region" description="Helical" evidence="1">
    <location>
        <begin position="166"/>
        <end position="187"/>
    </location>
</feature>
<evidence type="ECO:0000256" key="1">
    <source>
        <dbReference type="SAM" id="Phobius"/>
    </source>
</evidence>
<dbReference type="RefSeq" id="WP_168446847.1">
    <property type="nucleotide sequence ID" value="NZ_JAAXOW010000001.1"/>
</dbReference>
<gene>
    <name evidence="2" type="ORF">HF995_06165</name>
</gene>